<gene>
    <name evidence="5" type="ORF">CHK_1313</name>
</gene>
<dbReference type="InterPro" id="IPR003099">
    <property type="entry name" value="Prephen_DH"/>
</dbReference>
<keyword evidence="2 5" id="KW-0560">Oxidoreductase</keyword>
<dbReference type="Pfam" id="PF20463">
    <property type="entry name" value="PDH_C"/>
    <property type="match status" value="1"/>
</dbReference>
<dbReference type="Gene3D" id="3.40.50.720">
    <property type="entry name" value="NAD(P)-binding Rossmann-like Domain"/>
    <property type="match status" value="1"/>
</dbReference>
<protein>
    <submittedName>
        <fullName evidence="5">Arogenate dehydrogenase</fullName>
        <ecNumber evidence="5">1.3.1.43</ecNumber>
    </submittedName>
</protein>
<evidence type="ECO:0000313" key="5">
    <source>
        <dbReference type="EMBL" id="KKI50926.1"/>
    </source>
</evidence>
<dbReference type="InterPro" id="IPR046825">
    <property type="entry name" value="PDH_C"/>
</dbReference>
<dbReference type="InterPro" id="IPR046826">
    <property type="entry name" value="PDH_N"/>
</dbReference>
<organism evidence="5 6">
    <name type="scientific">Christensenella hongkongensis</name>
    <dbReference type="NCBI Taxonomy" id="270498"/>
    <lineage>
        <taxon>Bacteria</taxon>
        <taxon>Bacillati</taxon>
        <taxon>Bacillota</taxon>
        <taxon>Clostridia</taxon>
        <taxon>Christensenellales</taxon>
        <taxon>Christensenellaceae</taxon>
        <taxon>Christensenella</taxon>
    </lineage>
</organism>
<comment type="similarity">
    <text evidence="1">Belongs to the prephenate/arogenate dehydrogenase family.</text>
</comment>
<dbReference type="InterPro" id="IPR050812">
    <property type="entry name" value="Preph/Arog_dehydrog"/>
</dbReference>
<sequence length="274" mass="29872">MKIGVVGLGLIGGSIARAIKQHTNHVVCGVDTNPAVISAAYAAGAIDTDTDVSQCDVVFVCLYPRDCVSYMLNTEFKDNAVIADISGVKRFLAKEVAEPLRKRGLRYVGTHPMAGRETSGFEHSDADLFQNASFIITQDEHTDEDAQALLSQLAKELGFSRITACSARKHDEVIGYTSQLAHVISNAYVKSDAAQEFEGFSAGSFMDLTRVAKLNPQMWSELFIENGDILVAEIDELIGNIKDIRDAVAAKDESRLRGLLKRGSDIKETLSRED</sequence>
<comment type="caution">
    <text evidence="5">The sequence shown here is derived from an EMBL/GenBank/DDBJ whole genome shotgun (WGS) entry which is preliminary data.</text>
</comment>
<comment type="pathway">
    <text evidence="3">Amino-acid biosynthesis.</text>
</comment>
<dbReference type="PROSITE" id="PS51176">
    <property type="entry name" value="PDH_ADH"/>
    <property type="match status" value="1"/>
</dbReference>
<feature type="domain" description="Prephenate/arogenate dehydrogenase" evidence="4">
    <location>
        <begin position="1"/>
        <end position="274"/>
    </location>
</feature>
<dbReference type="InterPro" id="IPR036291">
    <property type="entry name" value="NAD(P)-bd_dom_sf"/>
</dbReference>
<dbReference type="EC" id="1.3.1.43" evidence="5"/>
<evidence type="ECO:0000259" key="4">
    <source>
        <dbReference type="PROSITE" id="PS51176"/>
    </source>
</evidence>
<dbReference type="Pfam" id="PF02153">
    <property type="entry name" value="PDH_N"/>
    <property type="match status" value="1"/>
</dbReference>
<reference evidence="5 6" key="1">
    <citation type="submission" date="2015-04" db="EMBL/GenBank/DDBJ databases">
        <title>Draft genome sequence of bacteremic isolate Catabacter hongkongensis type strain HKU16T.</title>
        <authorList>
            <person name="Lau S.K."/>
            <person name="Teng J.L."/>
            <person name="Huang Y."/>
            <person name="Curreem S.O."/>
            <person name="Tsui S.K."/>
            <person name="Woo P.C."/>
        </authorList>
    </citation>
    <scope>NUCLEOTIDE SEQUENCE [LARGE SCALE GENOMIC DNA]</scope>
    <source>
        <strain evidence="5 6">HKU16</strain>
    </source>
</reference>
<dbReference type="PATRIC" id="fig|270498.16.peg.754"/>
<evidence type="ECO:0000256" key="2">
    <source>
        <dbReference type="ARBA" id="ARBA00023002"/>
    </source>
</evidence>
<dbReference type="EMBL" id="LAYJ01000088">
    <property type="protein sequence ID" value="KKI50926.1"/>
    <property type="molecule type" value="Genomic_DNA"/>
</dbReference>
<dbReference type="AlphaFoldDB" id="A0A0M2NIX7"/>
<dbReference type="Gene3D" id="1.10.3660.10">
    <property type="entry name" value="6-phosphogluconate dehydrogenase C-terminal like domain"/>
    <property type="match status" value="1"/>
</dbReference>
<dbReference type="InterPro" id="IPR008927">
    <property type="entry name" value="6-PGluconate_DH-like_C_sf"/>
</dbReference>
<evidence type="ECO:0000313" key="6">
    <source>
        <dbReference type="Proteomes" id="UP000034076"/>
    </source>
</evidence>
<dbReference type="RefSeq" id="WP_046443218.1">
    <property type="nucleotide sequence ID" value="NZ_LAYJ01000088.1"/>
</dbReference>
<name>A0A0M2NIX7_9FIRM</name>
<dbReference type="GO" id="GO:0008977">
    <property type="term" value="F:prephenate dehydrogenase (NAD+) activity"/>
    <property type="evidence" value="ECO:0007669"/>
    <property type="project" value="InterPro"/>
</dbReference>
<dbReference type="SUPFAM" id="SSF48179">
    <property type="entry name" value="6-phosphogluconate dehydrogenase C-terminal domain-like"/>
    <property type="match status" value="1"/>
</dbReference>
<dbReference type="STRING" id="270498.CHK_1313"/>
<keyword evidence="6" id="KW-1185">Reference proteome</keyword>
<dbReference type="GO" id="GO:0070403">
    <property type="term" value="F:NAD+ binding"/>
    <property type="evidence" value="ECO:0007669"/>
    <property type="project" value="InterPro"/>
</dbReference>
<dbReference type="GO" id="GO:0004665">
    <property type="term" value="F:prephenate dehydrogenase (NADP+) activity"/>
    <property type="evidence" value="ECO:0007669"/>
    <property type="project" value="InterPro"/>
</dbReference>
<dbReference type="PANTHER" id="PTHR21363">
    <property type="entry name" value="PREPHENATE DEHYDROGENASE"/>
    <property type="match status" value="1"/>
</dbReference>
<dbReference type="Proteomes" id="UP000034076">
    <property type="component" value="Unassembled WGS sequence"/>
</dbReference>
<dbReference type="PANTHER" id="PTHR21363:SF0">
    <property type="entry name" value="PREPHENATE DEHYDROGENASE [NADP(+)]"/>
    <property type="match status" value="1"/>
</dbReference>
<dbReference type="OrthoDB" id="9802008at2"/>
<evidence type="ECO:0000256" key="3">
    <source>
        <dbReference type="ARBA" id="ARBA00029440"/>
    </source>
</evidence>
<dbReference type="GO" id="GO:0047794">
    <property type="term" value="F:cyclohexadienyl dehydrogenase activity"/>
    <property type="evidence" value="ECO:0007669"/>
    <property type="project" value="UniProtKB-EC"/>
</dbReference>
<proteinExistence type="inferred from homology"/>
<dbReference type="GO" id="GO:0006571">
    <property type="term" value="P:tyrosine biosynthetic process"/>
    <property type="evidence" value="ECO:0007669"/>
    <property type="project" value="InterPro"/>
</dbReference>
<evidence type="ECO:0000256" key="1">
    <source>
        <dbReference type="ARBA" id="ARBA00007964"/>
    </source>
</evidence>
<dbReference type="SUPFAM" id="SSF51735">
    <property type="entry name" value="NAD(P)-binding Rossmann-fold domains"/>
    <property type="match status" value="1"/>
</dbReference>
<accession>A0A0M2NIX7</accession>